<comment type="caution">
    <text evidence="2">The sequence shown here is derived from an EMBL/GenBank/DDBJ whole genome shotgun (WGS) entry which is preliminary data.</text>
</comment>
<protein>
    <submittedName>
        <fullName evidence="2">Uncharacterized protein</fullName>
    </submittedName>
</protein>
<feature type="compositionally biased region" description="Polar residues" evidence="1">
    <location>
        <begin position="74"/>
        <end position="103"/>
    </location>
</feature>
<feature type="compositionally biased region" description="Polar residues" evidence="1">
    <location>
        <begin position="244"/>
        <end position="256"/>
    </location>
</feature>
<reference evidence="2 3" key="1">
    <citation type="submission" date="2019-06" db="EMBL/GenBank/DDBJ databases">
        <title>Genome Sequence of the Brown Rot Fungal Pathogen Monilinia fructicola.</title>
        <authorList>
            <person name="De Miccolis Angelini R.M."/>
            <person name="Landi L."/>
            <person name="Abate D."/>
            <person name="Pollastro S."/>
            <person name="Romanazzi G."/>
            <person name="Faretra F."/>
        </authorList>
    </citation>
    <scope>NUCLEOTIDE SEQUENCE [LARGE SCALE GENOMIC DNA]</scope>
    <source>
        <strain evidence="2 3">Mfrc123</strain>
    </source>
</reference>
<feature type="compositionally biased region" description="Polar residues" evidence="1">
    <location>
        <begin position="292"/>
        <end position="318"/>
    </location>
</feature>
<feature type="region of interest" description="Disordered" evidence="1">
    <location>
        <begin position="235"/>
        <end position="549"/>
    </location>
</feature>
<sequence>MVWGGLIHQYVMKNLHPRYGRALQTDEGDASPTPLDPPNFLFIPAILEPVHHGYKSYDYSPPTPPASSRFPPAVTTTSYPTSSIPATSQSLPPLALTKSTKMSTPHRGLPPMTLPQPPQPPQPSQQVVPASLNQPTGSLQLPAPPQQWQGAEESMRNWLQAKAEEDKRKQEEEKTRQESLRLEQRKIEQDMLRTSLTGGIPPYMIPMVFAGMGGGNLPNSSLEWAQHYMAQAHQLQQHQAQQQLVPGQSQHTSPEQVQRRESRPAFGGQHPVAVTLPSTPIGSTGPGFLPSYQMSPASRSRQTVGSLARATANSQLPRLNTGEMFIQPPPAASSMQILPGQSGHPLAQSQSAQQQQEPQSSPSIYFHHWQPPTSQADHVSSPKKRKATGPQQPAPQPTSLPQYTSPSFSQAESSMSGTPSSRRRGHSRNRSDASARGADSYGRPSSRHRQTESGFSTQSLTSPSHSQTQEQVSAPVESHRQSVGSNTVSSLLEHSGSRPRAHSQTQSQQSRSQRDLERQYSGVPEIRREERAAEVEEARRSGQRNDGRN</sequence>
<evidence type="ECO:0000313" key="3">
    <source>
        <dbReference type="Proteomes" id="UP000322873"/>
    </source>
</evidence>
<keyword evidence="3" id="KW-1185">Reference proteome</keyword>
<feature type="compositionally biased region" description="Basic and acidic residues" evidence="1">
    <location>
        <begin position="162"/>
        <end position="182"/>
    </location>
</feature>
<evidence type="ECO:0000313" key="2">
    <source>
        <dbReference type="EMBL" id="KAA8575499.1"/>
    </source>
</evidence>
<accession>A0A5M9K4Y1</accession>
<dbReference type="AlphaFoldDB" id="A0A5M9K4Y1"/>
<proteinExistence type="predicted"/>
<feature type="region of interest" description="Disordered" evidence="1">
    <location>
        <begin position="61"/>
        <end position="182"/>
    </location>
</feature>
<dbReference type="EMBL" id="VICG01000002">
    <property type="protein sequence ID" value="KAA8575499.1"/>
    <property type="molecule type" value="Genomic_DNA"/>
</dbReference>
<organism evidence="2 3">
    <name type="scientific">Monilinia fructicola</name>
    <name type="common">Brown rot fungus</name>
    <name type="synonym">Ciboria fructicola</name>
    <dbReference type="NCBI Taxonomy" id="38448"/>
    <lineage>
        <taxon>Eukaryota</taxon>
        <taxon>Fungi</taxon>
        <taxon>Dikarya</taxon>
        <taxon>Ascomycota</taxon>
        <taxon>Pezizomycotina</taxon>
        <taxon>Leotiomycetes</taxon>
        <taxon>Helotiales</taxon>
        <taxon>Sclerotiniaceae</taxon>
        <taxon>Monilinia</taxon>
    </lineage>
</organism>
<feature type="compositionally biased region" description="Polar residues" evidence="1">
    <location>
        <begin position="399"/>
        <end position="419"/>
    </location>
</feature>
<dbReference type="VEuPathDB" id="FungiDB:MFRU_002g00490"/>
<evidence type="ECO:0000256" key="1">
    <source>
        <dbReference type="SAM" id="MobiDB-lite"/>
    </source>
</evidence>
<feature type="compositionally biased region" description="Basic and acidic residues" evidence="1">
    <location>
        <begin position="525"/>
        <end position="549"/>
    </location>
</feature>
<dbReference type="Proteomes" id="UP000322873">
    <property type="component" value="Unassembled WGS sequence"/>
</dbReference>
<feature type="compositionally biased region" description="Polar residues" evidence="1">
    <location>
        <begin position="481"/>
        <end position="492"/>
    </location>
</feature>
<feature type="compositionally biased region" description="Pro residues" evidence="1">
    <location>
        <begin position="112"/>
        <end position="123"/>
    </location>
</feature>
<feature type="compositionally biased region" description="Low complexity" evidence="1">
    <location>
        <begin position="347"/>
        <end position="363"/>
    </location>
</feature>
<name>A0A5M9K4Y1_MONFR</name>
<feature type="compositionally biased region" description="Polar residues" evidence="1">
    <location>
        <begin position="452"/>
        <end position="472"/>
    </location>
</feature>
<gene>
    <name evidence="2" type="ORF">EYC84_004652</name>
</gene>